<sequence>MPAAVRARLRAAVAASLLASAIAVPVASADANAAGSEAAAAVAPPSVAVPAAAPAAAADPREPAIGPGLEWVAHRDNPFRQGDDPDFINSDLAFTGDHVIQGNFAGFSVWDIADPANPELRATVPCAGGQGDVSAVGDVVIVSIDETMSSEACDAVRVPETAENWEGLRIFDLSDPAAPRYAASVRTRCGSHTHTVVPDPADPARVLVYVSAYSRGASLHCTGRNPLQIVSVPLDAPDEAAVVGELDLFAGLDAFGPEDRVAGGAETRSTTGCHDLTAYPAKGLALAACRGEGLLLSIADPMHPVVLQQVRDANVAFWHSGIFDNDATAVVFQDELGDGFINTCSPAFGAERGADARWTLTGGRLEPGAYFKIPRAQSDLEKCVAHSGGLIPVPGRFIVAQAWLEGGVSVIDFTDPAAPVELTYFDRPTYGYSMDYTAGIWSVYHYDGYLYASDMYDGLEVLRLTDPLFADAARYDPGELNPQSQPQYAWAWREAPVLPAEVDARAALAPLDVAPATIPRVETDASVAVSVSLPPGSLDPGETADVWWMPAATAVATVVASPDGSLPPTELVLPGPLDAGSYDLVARGDRTSDRLALGVLTVAEPTPPQRPTPPPTAGDPVDGWLVAGLVAGAVLLGLAVAVVLLRRRAVRRAAAPSEGP</sequence>
<keyword evidence="2" id="KW-0732">Signal</keyword>
<keyword evidence="4" id="KW-1185">Reference proteome</keyword>
<dbReference type="EMBL" id="WJIF01000001">
    <property type="protein sequence ID" value="MRG58708.1"/>
    <property type="molecule type" value="Genomic_DNA"/>
</dbReference>
<evidence type="ECO:0000313" key="4">
    <source>
        <dbReference type="Proteomes" id="UP000431080"/>
    </source>
</evidence>
<dbReference type="RefSeq" id="WP_153683148.1">
    <property type="nucleotide sequence ID" value="NZ_WJIF01000001.1"/>
</dbReference>
<keyword evidence="1" id="KW-0812">Transmembrane</keyword>
<comment type="caution">
    <text evidence="3">The sequence shown here is derived from an EMBL/GenBank/DDBJ whole genome shotgun (WGS) entry which is preliminary data.</text>
</comment>
<dbReference type="AlphaFoldDB" id="A0A6I2FC41"/>
<evidence type="ECO:0008006" key="5">
    <source>
        <dbReference type="Google" id="ProtNLM"/>
    </source>
</evidence>
<organism evidence="3 4">
    <name type="scientific">Agromyces agglutinans</name>
    <dbReference type="NCBI Taxonomy" id="2662258"/>
    <lineage>
        <taxon>Bacteria</taxon>
        <taxon>Bacillati</taxon>
        <taxon>Actinomycetota</taxon>
        <taxon>Actinomycetes</taxon>
        <taxon>Micrococcales</taxon>
        <taxon>Microbacteriaceae</taxon>
        <taxon>Agromyces</taxon>
    </lineage>
</organism>
<feature type="signal peptide" evidence="2">
    <location>
        <begin position="1"/>
        <end position="29"/>
    </location>
</feature>
<gene>
    <name evidence="3" type="ORF">GE115_02300</name>
</gene>
<reference evidence="3 4" key="1">
    <citation type="submission" date="2019-10" db="EMBL/GenBank/DDBJ databases">
        <authorList>
            <person name="Nie G."/>
            <person name="Ming H."/>
            <person name="Yi B."/>
        </authorList>
    </citation>
    <scope>NUCLEOTIDE SEQUENCE [LARGE SCALE GENOMIC DNA]</scope>
    <source>
        <strain evidence="3 4">CFH 90414</strain>
    </source>
</reference>
<accession>A0A6I2FC41</accession>
<evidence type="ECO:0000313" key="3">
    <source>
        <dbReference type="EMBL" id="MRG58708.1"/>
    </source>
</evidence>
<keyword evidence="1" id="KW-0472">Membrane</keyword>
<dbReference type="Proteomes" id="UP000431080">
    <property type="component" value="Unassembled WGS sequence"/>
</dbReference>
<keyword evidence="1" id="KW-1133">Transmembrane helix</keyword>
<feature type="transmembrane region" description="Helical" evidence="1">
    <location>
        <begin position="624"/>
        <end position="645"/>
    </location>
</feature>
<feature type="chain" id="PRO_5026141066" description="LVIVD repeat-containing protein" evidence="2">
    <location>
        <begin position="30"/>
        <end position="660"/>
    </location>
</feature>
<protein>
    <recommendedName>
        <fullName evidence="5">LVIVD repeat-containing protein</fullName>
    </recommendedName>
</protein>
<name>A0A6I2FC41_9MICO</name>
<evidence type="ECO:0000256" key="1">
    <source>
        <dbReference type="SAM" id="Phobius"/>
    </source>
</evidence>
<proteinExistence type="predicted"/>
<evidence type="ECO:0000256" key="2">
    <source>
        <dbReference type="SAM" id="SignalP"/>
    </source>
</evidence>